<keyword evidence="9" id="KW-0808">Transferase</keyword>
<dbReference type="Pfam" id="PF07536">
    <property type="entry name" value="HWE_HK"/>
    <property type="match status" value="1"/>
</dbReference>
<dbReference type="InterPro" id="IPR035965">
    <property type="entry name" value="PAS-like_dom_sf"/>
</dbReference>
<dbReference type="PANTHER" id="PTHR41523">
    <property type="entry name" value="TWO-COMPONENT SYSTEM SENSOR PROTEIN"/>
    <property type="match status" value="1"/>
</dbReference>
<dbReference type="InterPro" id="IPR000014">
    <property type="entry name" value="PAS"/>
</dbReference>
<keyword evidence="4" id="KW-0600">Photoreceptor protein</keyword>
<dbReference type="InterPro" id="IPR013656">
    <property type="entry name" value="PAS_4"/>
</dbReference>
<evidence type="ECO:0000256" key="15">
    <source>
        <dbReference type="ARBA" id="ARBA00023026"/>
    </source>
</evidence>
<dbReference type="Gene3D" id="3.30.450.20">
    <property type="entry name" value="PAS domain"/>
    <property type="match status" value="3"/>
</dbReference>
<protein>
    <recommendedName>
        <fullName evidence="3">Blue-light-activated histidine kinase</fullName>
        <ecNumber evidence="2">2.7.13.3</ecNumber>
    </recommendedName>
</protein>
<keyword evidence="7" id="KW-0285">Flavoprotein</keyword>
<gene>
    <name evidence="19" type="ORF">OPKNFCMD_2742</name>
</gene>
<dbReference type="SUPFAM" id="SSF55781">
    <property type="entry name" value="GAF domain-like"/>
    <property type="match status" value="2"/>
</dbReference>
<evidence type="ECO:0000256" key="5">
    <source>
        <dbReference type="ARBA" id="ARBA00022553"/>
    </source>
</evidence>
<evidence type="ECO:0000313" key="19">
    <source>
        <dbReference type="EMBL" id="GJD50006.1"/>
    </source>
</evidence>
<accession>A0ABQ4QY82</accession>
<organism evidence="19 20">
    <name type="scientific">Methylobacterium crusticola</name>
    <dbReference type="NCBI Taxonomy" id="1697972"/>
    <lineage>
        <taxon>Bacteria</taxon>
        <taxon>Pseudomonadati</taxon>
        <taxon>Pseudomonadota</taxon>
        <taxon>Alphaproteobacteria</taxon>
        <taxon>Hyphomicrobiales</taxon>
        <taxon>Methylobacteriaceae</taxon>
        <taxon>Methylobacterium</taxon>
    </lineage>
</organism>
<dbReference type="CDD" id="cd00130">
    <property type="entry name" value="PAS"/>
    <property type="match status" value="1"/>
</dbReference>
<sequence>MTRKVLTFPGQEKDRRRRESLARYAILDTPREADFDDIVALASAACGMPVALISLLDGHRQWFKAETGLGRNETPLSSSICAHAVEQRDLFIIPDTTKDARTAGNPLVTGERHIRFYAGMPLETPDGTALGTLCVLDTKPNALTPVQALTLRTLARQVMTQLELRRALKERRESDRRNAAILESAVDYGIIAMDLTGHVTSWSAGAERILGWTEAEMIGRHANVFFTSRDEADGVAEREMGAALLHGRGSDERWHKRRDGSTFWASGEMMPLRDAHGTPEGFIKILRDRTAERLAAERQRADAAFMRGVLASSNDCIKVLDLDANLTFMSEGGLRVMEVSDFSAIRGCPWPDFWEAQGNRDARAAVAAAKAGGVGRFQGTARTMAGHLRWWDVQVTPIRDAEGRPERLLSVSRDITVQKAAEQDVVASGQRWRDLFTGMQEGFFLGEIVRDAGGRPVDYRFLEINPAFAAQSGLPVDSIGRTMRSLVPDIPLWLIDTYARIVDTGEPRLFEVQVPELHRWFEVRARKDAGQRFTCLFLDITDRKRTETRRAAMIALGDRLRDVSDAAAIGPIVGEILGRTLDLSHAGYAAVDPERETVTVAQGWTAPGLTSLTGLHHLREYGSYVDDLKAGTTVLIEDVRQDPRTEGERARMAAIDVVSLVNMPILERGRFVTLFFALKSVPHAWAPEEVAFLRNVADRARAAVARLEAEEQQRVLNLELSHRMRNTLAMVQSIANQTMRGATDVETARNVLAARLVALGRSHDLLLGGAIGSTGLTALVASAVELHRDRPERFLLEGPDLAVGPKCALSLSLMLHELATNAAKYGALSLPTGQVSVVWSLRPGDGETRLHLCWSEAGGPLVAAPTRTGFGTRLICRGLASNFDGAATLEYRATGVVCTITAPLSGLQAEDAPSRGR</sequence>
<evidence type="ECO:0000256" key="6">
    <source>
        <dbReference type="ARBA" id="ARBA00022606"/>
    </source>
</evidence>
<dbReference type="Pfam" id="PF08448">
    <property type="entry name" value="PAS_4"/>
    <property type="match status" value="1"/>
</dbReference>
<evidence type="ECO:0000256" key="10">
    <source>
        <dbReference type="ARBA" id="ARBA00022737"/>
    </source>
</evidence>
<dbReference type="PROSITE" id="PS50112">
    <property type="entry name" value="PAS"/>
    <property type="match status" value="1"/>
</dbReference>
<dbReference type="InterPro" id="IPR036890">
    <property type="entry name" value="HATPase_C_sf"/>
</dbReference>
<dbReference type="SMART" id="SM00065">
    <property type="entry name" value="GAF"/>
    <property type="match status" value="2"/>
</dbReference>
<evidence type="ECO:0000256" key="8">
    <source>
        <dbReference type="ARBA" id="ARBA00022643"/>
    </source>
</evidence>
<dbReference type="Pfam" id="PF01590">
    <property type="entry name" value="GAF"/>
    <property type="match status" value="2"/>
</dbReference>
<comment type="caution">
    <text evidence="19">The sequence shown here is derived from an EMBL/GenBank/DDBJ whole genome shotgun (WGS) entry which is preliminary data.</text>
</comment>
<evidence type="ECO:0000256" key="7">
    <source>
        <dbReference type="ARBA" id="ARBA00022630"/>
    </source>
</evidence>
<dbReference type="SMART" id="SM00911">
    <property type="entry name" value="HWE_HK"/>
    <property type="match status" value="1"/>
</dbReference>
<evidence type="ECO:0000256" key="12">
    <source>
        <dbReference type="ARBA" id="ARBA00022777"/>
    </source>
</evidence>
<evidence type="ECO:0000256" key="13">
    <source>
        <dbReference type="ARBA" id="ARBA00022840"/>
    </source>
</evidence>
<evidence type="ECO:0000313" key="20">
    <source>
        <dbReference type="Proteomes" id="UP001055167"/>
    </source>
</evidence>
<evidence type="ECO:0000256" key="11">
    <source>
        <dbReference type="ARBA" id="ARBA00022741"/>
    </source>
</evidence>
<evidence type="ECO:0000256" key="16">
    <source>
        <dbReference type="ARBA" id="ARBA00023170"/>
    </source>
</evidence>
<dbReference type="InterPro" id="IPR013767">
    <property type="entry name" value="PAS_fold"/>
</dbReference>
<evidence type="ECO:0000256" key="9">
    <source>
        <dbReference type="ARBA" id="ARBA00022679"/>
    </source>
</evidence>
<dbReference type="RefSeq" id="WP_128562169.1">
    <property type="nucleotide sequence ID" value="NZ_BPQH01000008.1"/>
</dbReference>
<reference evidence="19" key="1">
    <citation type="journal article" date="2021" name="Front. Microbiol.">
        <title>Comprehensive Comparative Genomics and Phenotyping of Methylobacterium Species.</title>
        <authorList>
            <person name="Alessa O."/>
            <person name="Ogura Y."/>
            <person name="Fujitani Y."/>
            <person name="Takami H."/>
            <person name="Hayashi T."/>
            <person name="Sahin N."/>
            <person name="Tani A."/>
        </authorList>
    </citation>
    <scope>NUCLEOTIDE SEQUENCE</scope>
    <source>
        <strain evidence="19">KCTC 52305</strain>
    </source>
</reference>
<keyword evidence="5" id="KW-0597">Phosphoprotein</keyword>
<feature type="domain" description="PAC" evidence="18">
    <location>
        <begin position="375"/>
        <end position="427"/>
    </location>
</feature>
<keyword evidence="16" id="KW-0675">Receptor</keyword>
<feature type="domain" description="PAS" evidence="17">
    <location>
        <begin position="174"/>
        <end position="247"/>
    </location>
</feature>
<dbReference type="Gene3D" id="3.30.565.10">
    <property type="entry name" value="Histidine kinase-like ATPase, C-terminal domain"/>
    <property type="match status" value="1"/>
</dbReference>
<name>A0ABQ4QY82_9HYPH</name>
<feature type="domain" description="PAC" evidence="18">
    <location>
        <begin position="248"/>
        <end position="301"/>
    </location>
</feature>
<keyword evidence="8" id="KW-0288">FMN</keyword>
<evidence type="ECO:0000256" key="1">
    <source>
        <dbReference type="ARBA" id="ARBA00000085"/>
    </source>
</evidence>
<dbReference type="InterPro" id="IPR000700">
    <property type="entry name" value="PAS-assoc_C"/>
</dbReference>
<keyword evidence="13" id="KW-0067">ATP-binding</keyword>
<keyword evidence="20" id="KW-1185">Reference proteome</keyword>
<keyword evidence="14" id="KW-0157">Chromophore</keyword>
<evidence type="ECO:0000256" key="2">
    <source>
        <dbReference type="ARBA" id="ARBA00012438"/>
    </source>
</evidence>
<dbReference type="SUPFAM" id="SSF55785">
    <property type="entry name" value="PYP-like sensor domain (PAS domain)"/>
    <property type="match status" value="3"/>
</dbReference>
<dbReference type="PANTHER" id="PTHR41523:SF7">
    <property type="entry name" value="HISTIDINE KINASE"/>
    <property type="match status" value="1"/>
</dbReference>
<evidence type="ECO:0000259" key="18">
    <source>
        <dbReference type="PROSITE" id="PS50113"/>
    </source>
</evidence>
<proteinExistence type="predicted"/>
<keyword evidence="11" id="KW-0547">Nucleotide-binding</keyword>
<evidence type="ECO:0000256" key="14">
    <source>
        <dbReference type="ARBA" id="ARBA00022991"/>
    </source>
</evidence>
<dbReference type="Pfam" id="PF00989">
    <property type="entry name" value="PAS"/>
    <property type="match status" value="1"/>
</dbReference>
<dbReference type="EC" id="2.7.13.3" evidence="2"/>
<evidence type="ECO:0000256" key="4">
    <source>
        <dbReference type="ARBA" id="ARBA00022543"/>
    </source>
</evidence>
<dbReference type="SMART" id="SM00086">
    <property type="entry name" value="PAC"/>
    <property type="match status" value="2"/>
</dbReference>
<comment type="catalytic activity">
    <reaction evidence="1">
        <text>ATP + protein L-histidine = ADP + protein N-phospho-L-histidine.</text>
        <dbReference type="EC" id="2.7.13.3"/>
    </reaction>
</comment>
<dbReference type="InterPro" id="IPR001610">
    <property type="entry name" value="PAC"/>
</dbReference>
<keyword evidence="15" id="KW-0843">Virulence</keyword>
<evidence type="ECO:0000256" key="3">
    <source>
        <dbReference type="ARBA" id="ARBA00021740"/>
    </source>
</evidence>
<dbReference type="InterPro" id="IPR011102">
    <property type="entry name" value="Sig_transdc_His_kinase_HWE"/>
</dbReference>
<reference evidence="19" key="2">
    <citation type="submission" date="2021-08" db="EMBL/GenBank/DDBJ databases">
        <authorList>
            <person name="Tani A."/>
            <person name="Ola A."/>
            <person name="Ogura Y."/>
            <person name="Katsura K."/>
            <person name="Hayashi T."/>
        </authorList>
    </citation>
    <scope>NUCLEOTIDE SEQUENCE</scope>
    <source>
        <strain evidence="19">KCTC 52305</strain>
    </source>
</reference>
<keyword evidence="10" id="KW-0677">Repeat</keyword>
<dbReference type="NCBIfam" id="TIGR00229">
    <property type="entry name" value="sensory_box"/>
    <property type="match status" value="1"/>
</dbReference>
<dbReference type="Gene3D" id="3.30.450.40">
    <property type="match status" value="2"/>
</dbReference>
<dbReference type="Pfam" id="PF13188">
    <property type="entry name" value="PAS_8"/>
    <property type="match status" value="1"/>
</dbReference>
<dbReference type="InterPro" id="IPR003018">
    <property type="entry name" value="GAF"/>
</dbReference>
<evidence type="ECO:0000259" key="17">
    <source>
        <dbReference type="PROSITE" id="PS50112"/>
    </source>
</evidence>
<keyword evidence="12" id="KW-0418">Kinase</keyword>
<dbReference type="Proteomes" id="UP001055167">
    <property type="component" value="Unassembled WGS sequence"/>
</dbReference>
<keyword evidence="6" id="KW-0716">Sensory transduction</keyword>
<dbReference type="InterPro" id="IPR029016">
    <property type="entry name" value="GAF-like_dom_sf"/>
</dbReference>
<dbReference type="EMBL" id="BPQH01000008">
    <property type="protein sequence ID" value="GJD50006.1"/>
    <property type="molecule type" value="Genomic_DNA"/>
</dbReference>
<dbReference type="PROSITE" id="PS50113">
    <property type="entry name" value="PAC"/>
    <property type="match status" value="2"/>
</dbReference>
<dbReference type="SMART" id="SM00091">
    <property type="entry name" value="PAS"/>
    <property type="match status" value="2"/>
</dbReference>